<proteinExistence type="predicted"/>
<name>A0ABU3V6A4_9ACTN</name>
<protein>
    <recommendedName>
        <fullName evidence="4">Hypervirulence associated protein TUDOR domain-containing protein</fullName>
    </recommendedName>
</protein>
<geneLocation type="plasmid" evidence="2">
    <name>unnamed3</name>
</geneLocation>
<feature type="region of interest" description="Disordered" evidence="1">
    <location>
        <begin position="39"/>
        <end position="60"/>
    </location>
</feature>
<gene>
    <name evidence="2" type="ORF">PU648_57755</name>
</gene>
<accession>A0ABU3V6A4</accession>
<reference evidence="2 3" key="1">
    <citation type="submission" date="2023-02" db="EMBL/GenBank/DDBJ databases">
        <authorList>
            <person name="Maleckis M."/>
        </authorList>
    </citation>
    <scope>NUCLEOTIDE SEQUENCE [LARGE SCALE GENOMIC DNA]</scope>
    <source>
        <strain evidence="2 3">P8-A2</strain>
        <plasmid evidence="2">unnamed3</plasmid>
    </source>
</reference>
<dbReference type="RefSeq" id="WP_316738627.1">
    <property type="nucleotide sequence ID" value="NZ_JARAKF010000005.1"/>
</dbReference>
<evidence type="ECO:0008006" key="4">
    <source>
        <dbReference type="Google" id="ProtNLM"/>
    </source>
</evidence>
<evidence type="ECO:0000313" key="3">
    <source>
        <dbReference type="Proteomes" id="UP001257627"/>
    </source>
</evidence>
<dbReference type="EMBL" id="JARAKF010000005">
    <property type="protein sequence ID" value="MDU9001697.1"/>
    <property type="molecule type" value="Genomic_DNA"/>
</dbReference>
<evidence type="ECO:0000313" key="2">
    <source>
        <dbReference type="EMBL" id="MDU9001697.1"/>
    </source>
</evidence>
<sequence length="60" mass="7131">MDQLFSQGTRVEYRNHQGDTCQGMVERVEGAGPQTRYTIKNEKNQQWEQVEHSHVDRRLQ</sequence>
<keyword evidence="3" id="KW-1185">Reference proteome</keyword>
<keyword evidence="2" id="KW-0614">Plasmid</keyword>
<evidence type="ECO:0000256" key="1">
    <source>
        <dbReference type="SAM" id="MobiDB-lite"/>
    </source>
</evidence>
<comment type="caution">
    <text evidence="2">The sequence shown here is derived from an EMBL/GenBank/DDBJ whole genome shotgun (WGS) entry which is preliminary data.</text>
</comment>
<organism evidence="2 3">
    <name type="scientific">Streptomyces mirabilis</name>
    <dbReference type="NCBI Taxonomy" id="68239"/>
    <lineage>
        <taxon>Bacteria</taxon>
        <taxon>Bacillati</taxon>
        <taxon>Actinomycetota</taxon>
        <taxon>Actinomycetes</taxon>
        <taxon>Kitasatosporales</taxon>
        <taxon>Streptomycetaceae</taxon>
        <taxon>Streptomyces</taxon>
    </lineage>
</organism>
<dbReference type="Proteomes" id="UP001257627">
    <property type="component" value="Unassembled WGS sequence"/>
</dbReference>